<proteinExistence type="predicted"/>
<keyword evidence="2" id="KW-1185">Reference proteome</keyword>
<comment type="caution">
    <text evidence="1">The sequence shown here is derived from an EMBL/GenBank/DDBJ whole genome shotgun (WGS) entry which is preliminary data.</text>
</comment>
<evidence type="ECO:0000313" key="1">
    <source>
        <dbReference type="EMBL" id="GAA3373130.1"/>
    </source>
</evidence>
<accession>A0ABP6SD07</accession>
<organism evidence="1 2">
    <name type="scientific">Streptomyces sannanensis</name>
    <dbReference type="NCBI Taxonomy" id="285536"/>
    <lineage>
        <taxon>Bacteria</taxon>
        <taxon>Bacillati</taxon>
        <taxon>Actinomycetota</taxon>
        <taxon>Actinomycetes</taxon>
        <taxon>Kitasatosporales</taxon>
        <taxon>Streptomycetaceae</taxon>
        <taxon>Streptomyces</taxon>
    </lineage>
</organism>
<reference evidence="2" key="1">
    <citation type="journal article" date="2019" name="Int. J. Syst. Evol. Microbiol.">
        <title>The Global Catalogue of Microorganisms (GCM) 10K type strain sequencing project: providing services to taxonomists for standard genome sequencing and annotation.</title>
        <authorList>
            <consortium name="The Broad Institute Genomics Platform"/>
            <consortium name="The Broad Institute Genome Sequencing Center for Infectious Disease"/>
            <person name="Wu L."/>
            <person name="Ma J."/>
        </authorList>
    </citation>
    <scope>NUCLEOTIDE SEQUENCE [LARGE SCALE GENOMIC DNA]</scope>
    <source>
        <strain evidence="2">JCM 9651</strain>
    </source>
</reference>
<sequence>MLMLRPPGCGSTYRYLLPRRVVRKHTIGAKAPDRRMRGPRMPVYIGIQGRTTTFRTSGDFPDLPHGAGGRGAMMARPCLFPSGAPEPVHGC</sequence>
<dbReference type="EMBL" id="BAAAYL010000001">
    <property type="protein sequence ID" value="GAA3373130.1"/>
    <property type="molecule type" value="Genomic_DNA"/>
</dbReference>
<dbReference type="Proteomes" id="UP001499990">
    <property type="component" value="Unassembled WGS sequence"/>
</dbReference>
<protein>
    <submittedName>
        <fullName evidence="1">Uncharacterized protein</fullName>
    </submittedName>
</protein>
<evidence type="ECO:0000313" key="2">
    <source>
        <dbReference type="Proteomes" id="UP001499990"/>
    </source>
</evidence>
<name>A0ABP6SD07_9ACTN</name>
<gene>
    <name evidence="1" type="ORF">GCM10020367_31840</name>
</gene>